<dbReference type="SUPFAM" id="SSF54495">
    <property type="entry name" value="UBC-like"/>
    <property type="match status" value="1"/>
</dbReference>
<dbReference type="CDD" id="cd00022">
    <property type="entry name" value="BIR"/>
    <property type="match status" value="1"/>
</dbReference>
<feature type="compositionally biased region" description="Pro residues" evidence="3">
    <location>
        <begin position="5145"/>
        <end position="5156"/>
    </location>
</feature>
<feature type="region of interest" description="Disordered" evidence="3">
    <location>
        <begin position="3745"/>
        <end position="3778"/>
    </location>
</feature>
<feature type="region of interest" description="Disordered" evidence="3">
    <location>
        <begin position="3437"/>
        <end position="3470"/>
    </location>
</feature>
<keyword evidence="1" id="KW-0808">Transferase</keyword>
<evidence type="ECO:0000256" key="2">
    <source>
        <dbReference type="ARBA" id="ARBA00022786"/>
    </source>
</evidence>
<feature type="compositionally biased region" description="Low complexity" evidence="3">
    <location>
        <begin position="2568"/>
        <end position="2590"/>
    </location>
</feature>
<dbReference type="SMART" id="SM00212">
    <property type="entry name" value="UBCc"/>
    <property type="match status" value="1"/>
</dbReference>
<evidence type="ECO:0000256" key="1">
    <source>
        <dbReference type="ARBA" id="ARBA00022679"/>
    </source>
</evidence>
<dbReference type="PROSITE" id="PS50127">
    <property type="entry name" value="UBC_2"/>
    <property type="match status" value="1"/>
</dbReference>
<dbReference type="Gene3D" id="1.10.1170.10">
    <property type="entry name" value="Inhibitor Of Apoptosis Protein (2mihbC-IAP-1), Chain A"/>
    <property type="match status" value="1"/>
</dbReference>
<feature type="region of interest" description="Disordered" evidence="3">
    <location>
        <begin position="4597"/>
        <end position="4616"/>
    </location>
</feature>
<evidence type="ECO:0000259" key="4">
    <source>
        <dbReference type="PROSITE" id="PS50127"/>
    </source>
</evidence>
<dbReference type="SUPFAM" id="SSF57924">
    <property type="entry name" value="Inhibitor of apoptosis (IAP) repeat"/>
    <property type="match status" value="1"/>
</dbReference>
<evidence type="ECO:0000313" key="6">
    <source>
        <dbReference type="RefSeq" id="XP_022817941.1"/>
    </source>
</evidence>
<protein>
    <submittedName>
        <fullName evidence="6">LOW QUALITY PROTEIN: baculoviral IAP repeat-containing protein 6</fullName>
    </submittedName>
</protein>
<feature type="compositionally biased region" description="Low complexity" evidence="3">
    <location>
        <begin position="4381"/>
        <end position="4405"/>
    </location>
</feature>
<dbReference type="GO" id="GO:0043066">
    <property type="term" value="P:negative regulation of apoptotic process"/>
    <property type="evidence" value="ECO:0007669"/>
    <property type="project" value="TreeGrafter"/>
</dbReference>
<feature type="domain" description="UBC core" evidence="4">
    <location>
        <begin position="4889"/>
        <end position="5056"/>
    </location>
</feature>
<feature type="region of interest" description="Disordered" evidence="3">
    <location>
        <begin position="4287"/>
        <end position="4315"/>
    </location>
</feature>
<feature type="region of interest" description="Disordered" evidence="3">
    <location>
        <begin position="764"/>
        <end position="786"/>
    </location>
</feature>
<dbReference type="PROSITE" id="PS50143">
    <property type="entry name" value="BIR_REPEAT_2"/>
    <property type="match status" value="1"/>
</dbReference>
<dbReference type="PANTHER" id="PTHR46116">
    <property type="entry name" value="(E3-INDEPENDENT) E2 UBIQUITIN-CONJUGATING ENZYME"/>
    <property type="match status" value="1"/>
</dbReference>
<keyword evidence="5" id="KW-1185">Reference proteome</keyword>
<feature type="region of interest" description="Disordered" evidence="3">
    <location>
        <begin position="2568"/>
        <end position="2614"/>
    </location>
</feature>
<feature type="compositionally biased region" description="Basic residues" evidence="3">
    <location>
        <begin position="3753"/>
        <end position="3765"/>
    </location>
</feature>
<feature type="region of interest" description="Disordered" evidence="3">
    <location>
        <begin position="3899"/>
        <end position="3930"/>
    </location>
</feature>
<feature type="compositionally biased region" description="Basic and acidic residues" evidence="3">
    <location>
        <begin position="772"/>
        <end position="786"/>
    </location>
</feature>
<dbReference type="InterPro" id="IPR016135">
    <property type="entry name" value="UBQ-conjugating_enzyme/RWD"/>
</dbReference>
<feature type="region of interest" description="Disordered" evidence="3">
    <location>
        <begin position="4666"/>
        <end position="4689"/>
    </location>
</feature>
<dbReference type="Proteomes" id="UP000301870">
    <property type="component" value="Chromosome 11"/>
</dbReference>
<evidence type="ECO:0000313" key="5">
    <source>
        <dbReference type="Proteomes" id="UP000301870"/>
    </source>
</evidence>
<feature type="region of interest" description="Disordered" evidence="3">
    <location>
        <begin position="5136"/>
        <end position="5163"/>
    </location>
</feature>
<name>A0A9J7DWJ8_SPOLT</name>
<dbReference type="GO" id="GO:0005634">
    <property type="term" value="C:nucleus"/>
    <property type="evidence" value="ECO:0007669"/>
    <property type="project" value="TreeGrafter"/>
</dbReference>
<dbReference type="PANTHER" id="PTHR46116:SF39">
    <property type="entry name" value="BACULOVIRAL IAP REPEAT-CONTAINING PROTEIN 6"/>
    <property type="match status" value="1"/>
</dbReference>
<dbReference type="GO" id="GO:0006915">
    <property type="term" value="P:apoptotic process"/>
    <property type="evidence" value="ECO:0007669"/>
    <property type="project" value="InterPro"/>
</dbReference>
<feature type="region of interest" description="Disordered" evidence="3">
    <location>
        <begin position="509"/>
        <end position="528"/>
    </location>
</feature>
<organism evidence="5 6">
    <name type="scientific">Spodoptera litura</name>
    <name type="common">Asian cotton leafworm</name>
    <dbReference type="NCBI Taxonomy" id="69820"/>
    <lineage>
        <taxon>Eukaryota</taxon>
        <taxon>Metazoa</taxon>
        <taxon>Ecdysozoa</taxon>
        <taxon>Arthropoda</taxon>
        <taxon>Hexapoda</taxon>
        <taxon>Insecta</taxon>
        <taxon>Pterygota</taxon>
        <taxon>Neoptera</taxon>
        <taxon>Endopterygota</taxon>
        <taxon>Lepidoptera</taxon>
        <taxon>Glossata</taxon>
        <taxon>Ditrysia</taxon>
        <taxon>Noctuoidea</taxon>
        <taxon>Noctuidae</taxon>
        <taxon>Amphipyrinae</taxon>
        <taxon>Spodoptera</taxon>
    </lineage>
</organism>
<dbReference type="Gene3D" id="3.10.110.10">
    <property type="entry name" value="Ubiquitin Conjugating Enzyme"/>
    <property type="match status" value="1"/>
</dbReference>
<dbReference type="RefSeq" id="XP_022817941.1">
    <property type="nucleotide sequence ID" value="XM_022962173.1"/>
</dbReference>
<dbReference type="GeneID" id="111350555"/>
<feature type="compositionally biased region" description="Basic residues" evidence="3">
    <location>
        <begin position="3445"/>
        <end position="3457"/>
    </location>
</feature>
<dbReference type="SMART" id="SM00238">
    <property type="entry name" value="BIR"/>
    <property type="match status" value="1"/>
</dbReference>
<feature type="region of interest" description="Disordered" evidence="3">
    <location>
        <begin position="4376"/>
        <end position="4405"/>
    </location>
</feature>
<proteinExistence type="predicted"/>
<dbReference type="CDD" id="cd23810">
    <property type="entry name" value="UBCc_BIRC6"/>
    <property type="match status" value="1"/>
</dbReference>
<feature type="region of interest" description="Disordered" evidence="3">
    <location>
        <begin position="3283"/>
        <end position="3316"/>
    </location>
</feature>
<dbReference type="FunFam" id="3.10.110.10:FF:000014">
    <property type="entry name" value="Baculoviral IAP repeat-containing protein 6"/>
    <property type="match status" value="1"/>
</dbReference>
<feature type="compositionally biased region" description="Basic residues" evidence="3">
    <location>
        <begin position="3291"/>
        <end position="3303"/>
    </location>
</feature>
<dbReference type="KEGG" id="sliu:111350555"/>
<dbReference type="OrthoDB" id="2196114at2759"/>
<accession>A0A9J7DWJ8</accession>
<reference evidence="6" key="1">
    <citation type="submission" date="2025-08" db="UniProtKB">
        <authorList>
            <consortium name="RefSeq"/>
        </authorList>
    </citation>
    <scope>IDENTIFICATION</scope>
    <source>
        <strain evidence="6">Ishihara</strain>
        <tissue evidence="6">Whole body</tissue>
    </source>
</reference>
<feature type="region of interest" description="Disordered" evidence="3">
    <location>
        <begin position="4055"/>
        <end position="4074"/>
    </location>
</feature>
<keyword evidence="2" id="KW-0833">Ubl conjugation pathway</keyword>
<dbReference type="GO" id="GO:0032465">
    <property type="term" value="P:regulation of cytokinesis"/>
    <property type="evidence" value="ECO:0007669"/>
    <property type="project" value="InterPro"/>
</dbReference>
<evidence type="ECO:0000256" key="3">
    <source>
        <dbReference type="SAM" id="MobiDB-lite"/>
    </source>
</evidence>
<dbReference type="Pfam" id="PF12356">
    <property type="entry name" value="BIRC6"/>
    <property type="match status" value="1"/>
</dbReference>
<dbReference type="InterPro" id="IPR000608">
    <property type="entry name" value="UBC"/>
</dbReference>
<dbReference type="SUPFAM" id="SSF69322">
    <property type="entry name" value="Tricorn protease domain 2"/>
    <property type="match status" value="1"/>
</dbReference>
<dbReference type="InterPro" id="IPR001370">
    <property type="entry name" value="BIR_rpt"/>
</dbReference>
<feature type="compositionally biased region" description="Low complexity" evidence="3">
    <location>
        <begin position="4600"/>
        <end position="4612"/>
    </location>
</feature>
<dbReference type="GO" id="GO:0004842">
    <property type="term" value="F:ubiquitin-protein transferase activity"/>
    <property type="evidence" value="ECO:0007669"/>
    <property type="project" value="InterPro"/>
</dbReference>
<dbReference type="InterPro" id="IPR022103">
    <property type="entry name" value="BIRC6"/>
</dbReference>
<dbReference type="Pfam" id="PF00179">
    <property type="entry name" value="UQ_con"/>
    <property type="match status" value="1"/>
</dbReference>
<dbReference type="CTD" id="41260"/>
<feature type="compositionally biased region" description="Basic residues" evidence="3">
    <location>
        <begin position="3907"/>
        <end position="3919"/>
    </location>
</feature>
<feature type="compositionally biased region" description="Low complexity" evidence="3">
    <location>
        <begin position="510"/>
        <end position="523"/>
    </location>
</feature>
<dbReference type="GO" id="GO:0004869">
    <property type="term" value="F:cysteine-type endopeptidase inhibitor activity"/>
    <property type="evidence" value="ECO:0007669"/>
    <property type="project" value="TreeGrafter"/>
</dbReference>
<gene>
    <name evidence="6" type="primary">LOC111350555</name>
</gene>
<sequence length="5174" mass="559748">MGDDSLILREDGYIRMNFPVTSLTYHSNLNIILVKTDVGGVHVLDVNSGVILQSSCLSADDGGTLGVEYATGADRVFVWDSSGVGARTDYNGVLLLHTALQRPLPSSQPDKIIRIELVLSEAVLLYQCLQSLDAHSIEGLTDFINELKNSIDAEPVRKGVKAQKWSTVTICLPQSTLRLVTTGVVQELKGQNRRIPALAIASAVGQRANELVPCSRDEETRPLMYSEAERKETFKRWPHMDYKWALPARMAQAGFYHQPSPSGDDRAMCFTCLVCLVCWEKSDEPWVEHERHSPNCPFVRGEYTHNVPISVTNATACAVPCTNVTVVSKGNTGDLIATGTPEGKVNIWRFDCGLKLVKFIHLSPYDSIFSGILATDSNKVWSASLEKDSSTYGVELTAMAFVGMTSQQEVYPQTQNTESTEKETNTNKTKPSLICAVIITRTNTTQTDQPIKEDSSKALFDSGADKESVQAMNDQNEAKNNLTTNKMLFLLTYDIHSSLAGSITTVVHTSNSSGNSKPGGSKKVCTVPRPDDANIYDEIYFQYSDEDTELPQCTNSLDEQISNVINLNASSSKEDCKIWEPKKIIVPKHFKTMPPPPPTALLPELQEAGQATMLDFVGKISQLKSWKSGNLDSVGTKLADQTDAVFQQADPITHYLNMNGPLEISDLKWYEGGDGTEKVKVTTFGGGGSKVGTQTAITNSNNDGFDSDPPQEEAVSQGIAVQCLSLPAKLTLKDDSKVTHLLPTEDKEHLLVVISSIEPEKVKVEEETDNDGDIKMDVDECAEPSDKPKSDAKAYFILYKINNKTSIYTLEDNPVAFKELPFHESPVDLCLLPPDKQDQYSFAAVGVDGSLRLYSLPDFKTLSEKRVPKGQFTSVVFCASVERLSVSTKHGMIYFYALNNGERDNAGDIDEDEFANIDFDMLQRAPRDEVCGPTPAPVIIANKTELDLSDLETLINLTGYYGTNTTVPYSAVVPGFWCELSPAQRSRSDHQNNRTWRLQNTSSTWDEHVLELTLPYSVSLAHIEFGFTLHSACSANLPIILVTLLKQNLHGIGYKKDASFGHRSDSPIHFPVIDADMSNLENPVNSEEYLQAHNAEILAGPLLLSSGLDMTQQSGTLILTSPRLYRARGRTFLIHIKTLFDPAKDMSKNTNKTGETSSKKTGFIGCDWLHQISLTVRSSPHTDVAMERQQRIAMLESNSFLNTLCEISVNSADSEMRNIAMDLLIWVVSIRLQRMRLSKTDKGKDKTVETQQLECVKIIEKHTDALIKNCILCANRSIAKKCVKILLITSEGEKQLPKPWKSTFETTLSNSVCACIPYVGASVSAGAVRWLAALAQQCTARAMAPALVAKCMALLERAAKCLSDRPDVYHSLLRARFGLYGLPLERTIFATEVPELGRGTSTPVTYASVLAGDTTTPPVPKPDYQLKELLNLPLEMDAKSANSSTAWWAQNNGVGVFGAGLSEAMPLHVTCHVASDGTKLESNGTRHHSAVVSSLPGAGPGDPSQQLWSVVKEGQMKQSSQDPDSLEDVESSLMECDPQDKMEFSEEKLFKDQEQCGIPWASLVTRPPQHTLVVERMHSGARRYIVLDFGHAVKLTDVIIPSCSDLVTLCIDIWVTGEETDCVKLAFATDIATKHLVLTDIQPPPICRYMKITTIGRYGMSAMKCKIPLGWFYGEVAEITHVQPSINALNALHQDLTCRFRLATGKLMDLLNPYLELYNGNAAHMMSYMNISNDVDAKVVTAYQECIELQQQLHTCTNILRKLQNSADGPRNLPELIDKGLVSSEALLEAASTDKLRVISETIVDMLLYFYFQVGDVQYPEVSREWCSVVVAQVWEWGARGAGALATLLARAAGGHDWWGGLLGDTLTQAFAAYDAPPAALDRVLVLAVYMCRRSVWAGAADAGPCAALATRALDLLRAPRAQPAVTAALLSALAAVLDTVAAHNDKYARWDWVTGGRAGGAAPGVDAQGSPRNNECKLHRRKLHKKLLHQMQELEAARRGIQVALEDQQRARLNLKARMAMVGKRGASRGESSGGPESCRLRPLATQLAARLAHALVAHMLAADTCSQADALMLAAKVVGRLCALSGGASLLDPSCILGLARLAVTLPPWPRHALTTLLQDLVEYESGESPSSPPNEESWTAGASSSRVIRVHSIPPGSAPGVKARKFKGPTVADLLADSFGLGKTTYFKPKLFTTAGVNLANIDVEEQLTQVAESDDSESSEEKLEQYFNDAVKKETRTKLVVDNSTSNVSVCWDARVEAGGGGCGGAGEAHARRALLGTAGALAAAVRAPPRAPAPPHRPHPPLTHTLYDVFRHLALEFHYQMDCTFMENVISLWLTLNGSAWNGGAWSLATLAVPADTPRIRLASDTVNALLHSLCTLENISLRCWVLSMQALAWIASLPLQTEGSSTQTMGRVILECEHFVPALVKFITMNVNTDGAVASSEPYLGGAQIGAGAGAASALHSVVSRVVCARGAGGALAALRAVCGVWRRDAEPGHAYDLQATLLRLAHPMLQVLAARHVHHALPLLHTVGGGAGAARRAPLRRAVLAQLLHYCRKLLAVPLPQPQPANSSSSPSVSTSGEQSQSQTDESKAQNSSTAEATNVEDERKQQAARTPCFADTVLQNQQIMQKFYRTLSICDGMNTASLNSGMSSEPSSLKEEVFWLVAHMATVASNPALMVTSLMEFLKKEEVVNLSQAMQQLIIRVLEYPEALSAFIDAGGMELALEKLTACHQAGPSNGQGLVSSLMNYLKLPPQMINLSTPASGNKKNQTPVIETANGLVNMAPLCTVSCGNPTAQAADVLLDGGGGMSVRGACAARRVRAAAWSYHFFSADDASLALTLTMPYAVQLHEVQLQPHLTSLATCPGAVAVEAGCGGTLAPLGPPQNTAGMTFIRLVVARPIVCTTVQIRLYKPRDSSNMGLLQLRLLAAPAFNNHASTTPTTSNNWACVVAACTRAGGGAGGGAGVRLGAPLITALLNMDAHAHANAFQVAVGGRVNGSMRAVCELVRQLCRSCPEGCVTAYVQWLAAAAELWLRQKDPPSAALTHTLASVLWTLKEKNILEYLEDLITDDFFELVYTWVKDVPETSLLKKSLDAILCSMCYIRPELFKMLLEHMDIPMDQDERYAMMFTRIRGRRRHVARRQRRAAAVQPARRARHRHRRYVLSAPLHYSARRWRPAPASCTAWPPPPCRPPPAPRCCGPACPPRSSPPSPVRTLCSATLLCPALAARAGQLHSVAAAAMSPAASAALLRSSLPAALVTAIAGTYSLLRYITLPGAGGPRRPAAQRGRRRHVARRQRRAAAVQPARRARHRHRRYVLSAPLHYSARRWRPAPASCTAWPPPPCRPPPAPRCCGPACPPRSSPPSPVRTLCSATLLCPALAARAGQLHSVAAAAMSPAASAALLRSSLPAALVTAIAGTYSLLRYITLPGAGGPRRPAAQRGRRRHVARRQRRAAAVQPARRARHRHRRYVLSAPLHYSARRWRPAPASCTAWPPPPCRPPPAPRCCGPACPPRSSPPSPVRTLCSATLLCPALAARAGQLHSVAAAAMSPAASAALLRSSLPAALVTAIAGTYSLLRYITLPGAGGPRRPAAQRGRRRHVARRQRRAAAVQPARRARHRHRRYVLSAPLHYSARRWRPAPASCTAWPPPPCRPPPAPRCCGPACPPRSSPPSPVRTLCSATLLCPALAARAGQLHSVAAAAMSPAASAALLRSSLPAALVTAIAGTYSLLRYITLPGAGGPRRPAAQRGRRRHVARRQRRAAAVQPARRARHRHRRYVLSAPLHYSARRWRPAPASCTAWPPPPCRPPPAPRCCGPACPPRSSPPSPVRTLCSATLLCPALAARAGQLHSVAAAAMSPAASAALLRSSLPAALVTAIAGTYSLLRYITLPGAGGPRRPAAQRGRRRHVARRQRRAAAVQPARRARHRHRRYVLSAPLHYSARRWRPAPASCTAWPPPPCRPPPAPRCCGPACPPRSSPPSPVRTLCSATLLCPALAARAGQLHSVAAAAMSPAASAALLRSSLPAALVTAIADFSEAKLELIKAQRNSTEDVQMVDPEKEPGQPKSELPSMKTVHQLVEWARAVCWSKRLKDWLGGPGSIFWKPLLTLLCYPRPHYSSSWQEDAQYAQLEESTIRLFAELTVCHPANQQLFASTLHSILEALPSNEGISGFTRALILRLVLSPERVWVSLRWAEGGAGAGAAAAHPAAHAHAVLPLPLARSVRDVLADHRPPVPIMEDTTKVCMNSSPTSAGTSVLRSASDTAITTVAEAWELSLAAASASKDKRVKDVKNTSLKQQNNKKRQTKTSNDASVLSVTDDLIESSIRVQVPGLEGFIPPSTTLAQLAAAVPHTIGPHLSLTLHLNTNGEAWSGPMWEGASSTSPSSPGAGPSSSSAGTTSSSAASTGGSAILRWFGAVGGLALVAARLPRPHAPPPDPPALVHHHHDLDWVKLDDPYEEVVELGVAAGGGGVGGGAEEGGCTGVPAHALLALGLLLKLPGYADALLDEGARACHLLRLLLGVTHDEDGRSIAVGEGRGAGGAGSLGTLPFTVVARLLERAPLQSAAGRALRRALLQRGAVRLLLACLAVFTHHRPNSNDNSQGSNGSTGKSEEKSQLYWAKGTGFGTGSTQQSWNVEQALVRQRTEEEHVTVLLQVLASYMNPGEKWPPEEGAAETTDREDSDDSHDLPAEFIDLIANSSLVPAICSYLRNDSVLDMSRHIPLYVHVLRCARALSALGARRLAPALRPLPRLLACMSRTTNSYATKLRMSKKNIFGKMTYSQRFSTSSNSELSEEDEGLAALIADIQATSALLCRSENEAESGRASGAPAPLSGATREARYIELMRTMQFETFEMIAECAESGFRFLVPYHFEGAVRAAGERAHPARMKRLAQEAATLATSLPLSYSSSVFVRTDADRLDVMKVLITGPSDTPYANGCFVLDVYFPAEYPAVPMLINLETTGRHSVRFNPNLYNDGKVCLSVLNTWHGRPEEKWNAHTSSFLQVLVSIQSLILVPEPYFNEPGYERSRGTRVGSSASLEYNSNIYQACVRWAMLDHLRNPEPCFKEVIQTHFWIKRNEIMQTVANWITELESQSGDERTQRSIQLNLMALKRHYVKLQEELAKLPVPAGLEELDEPFQLPAAPEPAPQTPAPPTNDEIDHDMEKIVSQVLD</sequence>
<dbReference type="Pfam" id="PF00653">
    <property type="entry name" value="BIR"/>
    <property type="match status" value="1"/>
</dbReference>